<dbReference type="InterPro" id="IPR029021">
    <property type="entry name" value="Prot-tyrosine_phosphatase-like"/>
</dbReference>
<feature type="compositionally biased region" description="Polar residues" evidence="5">
    <location>
        <begin position="1169"/>
        <end position="1200"/>
    </location>
</feature>
<feature type="region of interest" description="Disordered" evidence="5">
    <location>
        <begin position="787"/>
        <end position="850"/>
    </location>
</feature>
<dbReference type="InterPro" id="IPR038499">
    <property type="entry name" value="BRO1_sf"/>
</dbReference>
<dbReference type="PANTHER" id="PTHR23030">
    <property type="entry name" value="PCD6 INTERACTING PROTEIN-RELATED"/>
    <property type="match status" value="1"/>
</dbReference>
<dbReference type="InterPro" id="IPR003595">
    <property type="entry name" value="Tyr_Pase_cat"/>
</dbReference>
<dbReference type="EnsemblMetazoa" id="ENSAATROPT011592">
    <property type="protein sequence ID" value="ENSAATROPP010489"/>
    <property type="gene ID" value="ENSAATROPG009434"/>
</dbReference>
<dbReference type="PROSITE" id="PS50055">
    <property type="entry name" value="TYR_PHOSPHATASE_PTP"/>
    <property type="match status" value="1"/>
</dbReference>
<comment type="subcellular location">
    <subcellularLocation>
        <location evidence="2">Cytoplasm</location>
    </subcellularLocation>
    <subcellularLocation>
        <location evidence="1">Endosome</location>
    </subcellularLocation>
</comment>
<dbReference type="Gene3D" id="3.90.190.10">
    <property type="entry name" value="Protein tyrosine phosphatase superfamily"/>
    <property type="match status" value="1"/>
</dbReference>
<dbReference type="GO" id="GO:0032456">
    <property type="term" value="P:endocytic recycling"/>
    <property type="evidence" value="ECO:0007669"/>
    <property type="project" value="TreeGrafter"/>
</dbReference>
<keyword evidence="3" id="KW-0963">Cytoplasm</keyword>
<dbReference type="SMART" id="SM01041">
    <property type="entry name" value="BRO1"/>
    <property type="match status" value="1"/>
</dbReference>
<feature type="compositionally biased region" description="Low complexity" evidence="5">
    <location>
        <begin position="892"/>
        <end position="919"/>
    </location>
</feature>
<evidence type="ECO:0000256" key="2">
    <source>
        <dbReference type="ARBA" id="ARBA00004496"/>
    </source>
</evidence>
<evidence type="ECO:0000313" key="8">
    <source>
        <dbReference type="EnsemblMetazoa" id="ENSAATROPP010489"/>
    </source>
</evidence>
<evidence type="ECO:0000259" key="6">
    <source>
        <dbReference type="PROSITE" id="PS50055"/>
    </source>
</evidence>
<feature type="compositionally biased region" description="Gly residues" evidence="5">
    <location>
        <begin position="739"/>
        <end position="754"/>
    </location>
</feature>
<evidence type="ECO:0000256" key="1">
    <source>
        <dbReference type="ARBA" id="ARBA00004177"/>
    </source>
</evidence>
<dbReference type="Gene3D" id="1.20.140.50">
    <property type="entry name" value="alix/aip1 like domains"/>
    <property type="match status" value="1"/>
</dbReference>
<evidence type="ECO:0000256" key="4">
    <source>
        <dbReference type="ARBA" id="ARBA00022753"/>
    </source>
</evidence>
<dbReference type="GO" id="GO:0043328">
    <property type="term" value="P:protein transport to vacuole involved in ubiquitin-dependent protein catabolic process via the multivesicular body sorting pathway"/>
    <property type="evidence" value="ECO:0007669"/>
    <property type="project" value="TreeGrafter"/>
</dbReference>
<feature type="domain" description="Tyrosine-protein phosphatase" evidence="6">
    <location>
        <begin position="1503"/>
        <end position="1769"/>
    </location>
</feature>
<dbReference type="PANTHER" id="PTHR23030:SF30">
    <property type="entry name" value="TYROSINE-PROTEIN PHOSPHATASE NON-RECEPTOR TYPE 23"/>
    <property type="match status" value="1"/>
</dbReference>
<dbReference type="Pfam" id="PF00102">
    <property type="entry name" value="Y_phosphatase"/>
    <property type="match status" value="1"/>
</dbReference>
<feature type="region of interest" description="Disordered" evidence="5">
    <location>
        <begin position="862"/>
        <end position="957"/>
    </location>
</feature>
<feature type="region of interest" description="Disordered" evidence="5">
    <location>
        <begin position="731"/>
        <end position="754"/>
    </location>
</feature>
<dbReference type="SMART" id="SM00194">
    <property type="entry name" value="PTPc"/>
    <property type="match status" value="1"/>
</dbReference>
<dbReference type="Proteomes" id="UP000075880">
    <property type="component" value="Unassembled WGS sequence"/>
</dbReference>
<dbReference type="PROSITE" id="PS51180">
    <property type="entry name" value="BRO1"/>
    <property type="match status" value="1"/>
</dbReference>
<evidence type="ECO:0000256" key="3">
    <source>
        <dbReference type="ARBA" id="ARBA00022490"/>
    </source>
</evidence>
<feature type="compositionally biased region" description="Low complexity" evidence="5">
    <location>
        <begin position="1148"/>
        <end position="1168"/>
    </location>
</feature>
<dbReference type="CDD" id="cd09234">
    <property type="entry name" value="V_HD-PTP_like"/>
    <property type="match status" value="1"/>
</dbReference>
<dbReference type="PRINTS" id="PR00700">
    <property type="entry name" value="PRTYPHPHTASE"/>
</dbReference>
<dbReference type="GO" id="GO:0045022">
    <property type="term" value="P:early endosome to late endosome transport"/>
    <property type="evidence" value="ECO:0007669"/>
    <property type="project" value="TreeGrafter"/>
</dbReference>
<reference evidence="8" key="1">
    <citation type="submission" date="2024-04" db="UniProtKB">
        <authorList>
            <consortium name="EnsemblMetazoa"/>
        </authorList>
    </citation>
    <scope>IDENTIFICATION</scope>
    <source>
        <strain evidence="8">EBRO</strain>
    </source>
</reference>
<proteinExistence type="predicted"/>
<evidence type="ECO:0000313" key="9">
    <source>
        <dbReference type="Proteomes" id="UP000075880"/>
    </source>
</evidence>
<evidence type="ECO:0000259" key="7">
    <source>
        <dbReference type="PROSITE" id="PS51180"/>
    </source>
</evidence>
<sequence>MEAVPRMPMLSFELKTSPEQTNFGALKQYIAEYYQEDPASYTKECYQLEQLRGNAIRPTRDVEGTATIRRYYCQLHSIQNRFLLGGLSESQQMLTFHWKDLYSGATLTKTNLKYEMAVVLHNFAALHTQLGAAENRSDPESMKKACTHFQCAAWAYGYVKDNYALLLQGDLSTELLIYMQALCLAQAQECIMEKSLCDNRKSGIIAKVTAQIISYYNSALAALLTQNGDDGRIQDLVGSKQFKEWRRYVRFKISYLSCILLLYQGQQSEEQQKMGERVALYQASFDKLEEARKESKGLAHIEQVNDALQFTMDVVEAKRKSAKNENEFIYHEEVPELSAISAVQGANLVNGIAFNVTDAEAMGEDIFHRLVPMKAHESSSLYSEEKATLLRTVGTKVEDKDTEVESFMSSLNLDAIGQNPTPRNDTRLPQGLVDRCAELQAKPNAISDLVQSMSTLADTCSDVELTLKEIKHLLRQDEKQEEHYQAKIGQRSNGGAHIVDLGRELAKYQEAHNKAGESNDTLRKAMGLHVQNLKILSQPLPDIKAQIPVSNEQCDRPAFDELHTILAKVHQMKVQRTMLYQALRKQITEDDITSQLIALEGGGSDQKAKMDELFRKELSKHDSLVGMLEQNMKAQGNILKALTDVYARCAPALKSFTDAKTRRDQFFSSLQASFDVYEDLLSKSAKGLEFYRKLQSNVQKLYSRVKAACDVQEEERNQKLKSSIVSKRANEASTLGMDATGGSGATGAGGGRTSGGPKLKDYLKAGTITLGSIKAAGVDKSVVNHLPSVRPTPVGSESTAPVGGGGGVGGPPGGYYQDSYGSYSNYHQHQQQQQQQQQQQHQMQYGGNTMGGAVATGYDYSQYAATPPTSQPPPQQSQQSQPSATGYTNPMYQTTNNSYYYNQSPQQPQQSQLQNPTNPAGGYDYGQYGQSPAPAPQQASPAPSTASSSTDVGHTQQGSWAQMNQQFGSMNLQQLTTDYYMAASASNSTGSYAMSSANDSSSQGMVAQQQPSYPSAQAQASPYQPVVGGSQQQYPASSNSTYPQYPVSSSESLTSVSSGQDRNAYGSYPQTQPQYQQQQQPTQYYQQGPYQTEQTASYGSHPGYSYNPSSGAYDYTSGFQYDSSGAAVSYQSQYIANPQVGGASQATYSASNQQPSSSMNSSASQQYQLSTGSTVGYQSAPTATSYGQEQQHQPNSSYYSPNAGAPVNTSTGYYHQSSTYSTVQSNQYLQSQGGQEQSMAPQAATIPSGVTTADQTANVSHYSHHTNSYVDSTGSQQQSQPGIQASSAAATTTNTSTTASSQQHQSVVSPQAAPQAPPQASKNIDLLSGIDFSTAIVPPISVPILQPQPSTTSVAGSVVDGSEAPTGSVILTPTKATTTTTGSLAEKEKQIREPVMPVAPATPGSTAASIGDRKPSLDNLSLCSDMSSSFDWESASVCGATAAISGLPANVSTSSLDNVFLRPAKPDPFDDGATVKWFHKEVERLEKFVETINIKTLNGTTPLDSKWKELQDLLVKEESKRQVSVARLFPEKNRSIDCVPYDHARVQLSTDTDNYINAVYVKFKKDQKLDLGFGCPHFVLAQTPLPNTVNDFWNMVWSQKSNVVVCLHTANELLDPFWPTETGKELSYGDVSVTLEKQFDLTHCTERTLRISMLGSDYSQTVALLQPKLWPKHSPEQVLGVAQNLIDAYRQYNHEQKLPQLRPLVLNCLNGTDRSSLVTVAITTILATQTRKPLLINVIDIWYRICCQRKGALRDPHYIQLSYQIVLNNGHSILNKRGILTSYQMKSAQVASSAVQEEANNDPFKDLDPLWKLK</sequence>
<accession>A0AAG5DHY0</accession>
<dbReference type="Gene3D" id="1.25.40.280">
    <property type="entry name" value="alix/aip1 like domains"/>
    <property type="match status" value="1"/>
</dbReference>
<dbReference type="CDD" id="cd00047">
    <property type="entry name" value="PTPc"/>
    <property type="match status" value="1"/>
</dbReference>
<feature type="compositionally biased region" description="Polar residues" evidence="5">
    <location>
        <begin position="1265"/>
        <end position="1283"/>
    </location>
</feature>
<feature type="compositionally biased region" description="Low complexity" evidence="5">
    <location>
        <begin position="930"/>
        <end position="950"/>
    </location>
</feature>
<organism evidence="8 9">
    <name type="scientific">Anopheles atroparvus</name>
    <name type="common">European mosquito</name>
    <dbReference type="NCBI Taxonomy" id="41427"/>
    <lineage>
        <taxon>Eukaryota</taxon>
        <taxon>Metazoa</taxon>
        <taxon>Ecdysozoa</taxon>
        <taxon>Arthropoda</taxon>
        <taxon>Hexapoda</taxon>
        <taxon>Insecta</taxon>
        <taxon>Pterygota</taxon>
        <taxon>Neoptera</taxon>
        <taxon>Endopterygota</taxon>
        <taxon>Diptera</taxon>
        <taxon>Nematocera</taxon>
        <taxon>Culicoidea</taxon>
        <taxon>Culicidae</taxon>
        <taxon>Anophelinae</taxon>
        <taxon>Anopheles</taxon>
    </lineage>
</organism>
<feature type="domain" description="BRO1" evidence="7">
    <location>
        <begin position="8"/>
        <end position="404"/>
    </location>
</feature>
<dbReference type="SMART" id="SM00404">
    <property type="entry name" value="PTPc_motif"/>
    <property type="match status" value="1"/>
</dbReference>
<dbReference type="InterPro" id="IPR000242">
    <property type="entry name" value="PTP_cat"/>
</dbReference>
<evidence type="ECO:0000256" key="5">
    <source>
        <dbReference type="SAM" id="MobiDB-lite"/>
    </source>
</evidence>
<name>A0AAG5DHY0_ANOAO</name>
<feature type="compositionally biased region" description="Gly residues" evidence="5">
    <location>
        <begin position="802"/>
        <end position="813"/>
    </location>
</feature>
<protein>
    <recommendedName>
        <fullName evidence="10">Tyrosine-protein phosphatase non-receptor type 23</fullName>
    </recommendedName>
</protein>
<feature type="compositionally biased region" description="Low complexity" evidence="5">
    <location>
        <begin position="876"/>
        <end position="885"/>
    </location>
</feature>
<feature type="compositionally biased region" description="Low complexity" evidence="5">
    <location>
        <begin position="1048"/>
        <end position="1058"/>
    </location>
</feature>
<dbReference type="Pfam" id="PF13949">
    <property type="entry name" value="ALIX_LYPXL_bnd"/>
    <property type="match status" value="1"/>
</dbReference>
<feature type="compositionally biased region" description="Low complexity" evidence="5">
    <location>
        <begin position="814"/>
        <end position="844"/>
    </location>
</feature>
<dbReference type="Pfam" id="PF03097">
    <property type="entry name" value="BRO1"/>
    <property type="match status" value="1"/>
</dbReference>
<keyword evidence="9" id="KW-1185">Reference proteome</keyword>
<feature type="compositionally biased region" description="Low complexity" evidence="5">
    <location>
        <begin position="1068"/>
        <end position="1085"/>
    </location>
</feature>
<dbReference type="InterPro" id="IPR025304">
    <property type="entry name" value="ALIX_V_dom"/>
</dbReference>
<feature type="compositionally biased region" description="Polar residues" evidence="5">
    <location>
        <begin position="1029"/>
        <end position="1047"/>
    </location>
</feature>
<feature type="region of interest" description="Disordered" evidence="5">
    <location>
        <begin position="1265"/>
        <end position="1322"/>
    </location>
</feature>
<dbReference type="GO" id="GO:0004725">
    <property type="term" value="F:protein tyrosine phosphatase activity"/>
    <property type="evidence" value="ECO:0007669"/>
    <property type="project" value="InterPro"/>
</dbReference>
<dbReference type="GO" id="GO:0005768">
    <property type="term" value="C:endosome"/>
    <property type="evidence" value="ECO:0007669"/>
    <property type="project" value="UniProtKB-SubCell"/>
</dbReference>
<dbReference type="InterPro" id="IPR004328">
    <property type="entry name" value="BRO1_dom"/>
</dbReference>
<feature type="compositionally biased region" description="Low complexity" evidence="5">
    <location>
        <begin position="991"/>
        <end position="1025"/>
    </location>
</feature>
<feature type="region of interest" description="Disordered" evidence="5">
    <location>
        <begin position="1145"/>
        <end position="1204"/>
    </location>
</feature>
<feature type="region of interest" description="Disordered" evidence="5">
    <location>
        <begin position="989"/>
        <end position="1085"/>
    </location>
</feature>
<dbReference type="Gene3D" id="1.20.120.560">
    <property type="entry name" value="alix/aip1 in complex with the ypdl late domain"/>
    <property type="match status" value="1"/>
</dbReference>
<dbReference type="SUPFAM" id="SSF52799">
    <property type="entry name" value="(Phosphotyrosine protein) phosphatases II"/>
    <property type="match status" value="1"/>
</dbReference>
<keyword evidence="4" id="KW-0967">Endosome</keyword>
<evidence type="ECO:0008006" key="10">
    <source>
        <dbReference type="Google" id="ProtNLM"/>
    </source>
</evidence>
<feature type="compositionally biased region" description="Low complexity" evidence="5">
    <location>
        <begin position="1284"/>
        <end position="1321"/>
    </location>
</feature>